<dbReference type="Proteomes" id="UP000011820">
    <property type="component" value="Chromosome"/>
</dbReference>
<evidence type="ECO:0000313" key="3">
    <source>
        <dbReference type="Proteomes" id="UP000011820"/>
    </source>
</evidence>
<protein>
    <recommendedName>
        <fullName evidence="4">Pilus assembly protein CpaD</fullName>
    </recommendedName>
</protein>
<accession>A0ABM5NFN9</accession>
<dbReference type="NCBIfam" id="TIGR02522">
    <property type="entry name" value="pilus_cpaD"/>
    <property type="match status" value="1"/>
</dbReference>
<evidence type="ECO:0000256" key="1">
    <source>
        <dbReference type="SAM" id="Phobius"/>
    </source>
</evidence>
<dbReference type="InterPro" id="IPR019027">
    <property type="entry name" value="Pilus_biogenesis_CpaD-related"/>
</dbReference>
<feature type="transmembrane region" description="Helical" evidence="1">
    <location>
        <begin position="6"/>
        <end position="25"/>
    </location>
</feature>
<dbReference type="Pfam" id="PF09476">
    <property type="entry name" value="Pilus_CpaD"/>
    <property type="match status" value="1"/>
</dbReference>
<feature type="transmembrane region" description="Helical" evidence="1">
    <location>
        <begin position="37"/>
        <end position="62"/>
    </location>
</feature>
<organism evidence="2 3">
    <name type="scientific">Candidatus Liberibacter asiaticus str. gxpsy</name>
    <dbReference type="NCBI Taxonomy" id="1174529"/>
    <lineage>
        <taxon>Bacteria</taxon>
        <taxon>Pseudomonadati</taxon>
        <taxon>Pseudomonadota</taxon>
        <taxon>Alphaproteobacteria</taxon>
        <taxon>Hyphomicrobiales</taxon>
        <taxon>Rhizobiaceae</taxon>
        <taxon>Liberibacter</taxon>
    </lineage>
</organism>
<keyword evidence="1" id="KW-1133">Transmembrane helix</keyword>
<dbReference type="InterPro" id="IPR013361">
    <property type="entry name" value="Pilus_CpaD"/>
</dbReference>
<gene>
    <name evidence="2" type="ORF">WSI_02345</name>
</gene>
<evidence type="ECO:0000313" key="2">
    <source>
        <dbReference type="EMBL" id="AGH16839.1"/>
    </source>
</evidence>
<keyword evidence="1" id="KW-0812">Transmembrane</keyword>
<keyword evidence="3" id="KW-1185">Reference proteome</keyword>
<keyword evidence="1" id="KW-0472">Membrane</keyword>
<proteinExistence type="predicted"/>
<sequence length="243" mass="27701">MMVEYMITILFGGVCFKGLANMRSLISCLKTIFWKNFFLRTLMLGQLFFLLLFYGTSALAYYDEGSDYRDRYPILMRKVEQIVDIPLLAGRGEIKYPIHDTIRGFLEKYKNDSASVLFLLIPSPTVSSASIRRAVKDIRKIIISSGIPVSSISERIYDADYGMDVDTIRLSYFASKPSAGKCGFWPEDMLGNAKGNRNWTNYGCAYQNNLAAQVVNPLDLFSPRMVTPPDAEQRDKSIQRYRQ</sequence>
<reference evidence="2 3" key="1">
    <citation type="journal article" date="2013" name="Genome Announc.">
        <title>Complete Genome Sequence of a Chinese Strain of 'Candidatus Liberibacter asiaticus'.</title>
        <authorList>
            <person name="Lin H."/>
            <person name="Han C.S."/>
            <person name="Liu B."/>
            <person name="Lou B."/>
            <person name="Bai X."/>
            <person name="Deng C."/>
            <person name="Civerolo E.L."/>
            <person name="Gupta G."/>
        </authorList>
    </citation>
    <scope>NUCLEOTIDE SEQUENCE [LARGE SCALE GENOMIC DNA]</scope>
    <source>
        <strain evidence="3">gxpsy</strain>
    </source>
</reference>
<evidence type="ECO:0008006" key="4">
    <source>
        <dbReference type="Google" id="ProtNLM"/>
    </source>
</evidence>
<dbReference type="EMBL" id="CP004005">
    <property type="protein sequence ID" value="AGH16839.1"/>
    <property type="molecule type" value="Genomic_DNA"/>
</dbReference>
<name>A0ABM5NFN9_LIBAS</name>